<dbReference type="STRING" id="2034155.BMI79_18025"/>
<comment type="caution">
    <text evidence="1">The sequence shown here is derived from an EMBL/GenBank/DDBJ whole genome shotgun (WGS) entry which is preliminary data.</text>
</comment>
<dbReference type="AlphaFoldDB" id="A0A1S8CGX1"/>
<evidence type="ECO:0000313" key="1">
    <source>
        <dbReference type="EMBL" id="OMQ20645.1"/>
    </source>
</evidence>
<proteinExistence type="predicted"/>
<reference evidence="1 2" key="1">
    <citation type="submission" date="2016-11" db="EMBL/GenBank/DDBJ databases">
        <title>Rahnella oryzae sp. nov., isolated from rice root.</title>
        <authorList>
            <person name="Zhang X.-X."/>
            <person name="Zhang J."/>
        </authorList>
    </citation>
    <scope>NUCLEOTIDE SEQUENCE [LARGE SCALE GENOMIC DNA]</scope>
    <source>
        <strain evidence="1 2">J11-6</strain>
    </source>
</reference>
<dbReference type="EMBL" id="MOXD01000011">
    <property type="protein sequence ID" value="OMQ20645.1"/>
    <property type="molecule type" value="Genomic_DNA"/>
</dbReference>
<keyword evidence="2" id="KW-1185">Reference proteome</keyword>
<name>A0A1S8CGX1_9GAMM</name>
<dbReference type="Proteomes" id="UP000216021">
    <property type="component" value="Unassembled WGS sequence"/>
</dbReference>
<evidence type="ECO:0000313" key="2">
    <source>
        <dbReference type="Proteomes" id="UP000216021"/>
    </source>
</evidence>
<accession>A0A1S8CGX1</accession>
<protein>
    <submittedName>
        <fullName evidence="1">Uncharacterized protein</fullName>
    </submittedName>
</protein>
<organism evidence="1 2">
    <name type="scientific">Serratia oryzae</name>
    <dbReference type="NCBI Taxonomy" id="2034155"/>
    <lineage>
        <taxon>Bacteria</taxon>
        <taxon>Pseudomonadati</taxon>
        <taxon>Pseudomonadota</taxon>
        <taxon>Gammaproteobacteria</taxon>
        <taxon>Enterobacterales</taxon>
        <taxon>Yersiniaceae</taxon>
        <taxon>Serratia</taxon>
    </lineage>
</organism>
<sequence>MVLKNGEVKFNGSGGNHTFQFQSGPYLYECQVTVLGIRDSPPGVLLVYKSGTLIVQQPVLKVQ</sequence>
<gene>
    <name evidence="1" type="ORF">BMI79_18025</name>
</gene>